<dbReference type="Proteomes" id="UP000776164">
    <property type="component" value="Unassembled WGS sequence"/>
</dbReference>
<keyword evidence="3" id="KW-1185">Reference proteome</keyword>
<sequence length="129" mass="14227">MRNAETAQHLGEYLQKARHTTGLTIRQLSELSGVPRTTIGKIERGGTARPRPDLLTAVGTALNVPIADLYALANYPAPHNLPSFAPYLRARYHDLSPSTVEELEHYFVKLAQRDGVSLTGPQNGEDEKH</sequence>
<dbReference type="InterPro" id="IPR001387">
    <property type="entry name" value="Cro/C1-type_HTH"/>
</dbReference>
<protein>
    <submittedName>
        <fullName evidence="2">Transcriptional regulator with XRE-family HTH domain</fullName>
    </submittedName>
</protein>
<accession>A0ABS2L700</accession>
<dbReference type="RefSeq" id="WP_205109309.1">
    <property type="nucleotide sequence ID" value="NZ_BAAAHT010000004.1"/>
</dbReference>
<evidence type="ECO:0000313" key="3">
    <source>
        <dbReference type="Proteomes" id="UP000776164"/>
    </source>
</evidence>
<gene>
    <name evidence="2" type="ORF">JOE66_002139</name>
</gene>
<dbReference type="PROSITE" id="PS50943">
    <property type="entry name" value="HTH_CROC1"/>
    <property type="match status" value="1"/>
</dbReference>
<dbReference type="Gene3D" id="1.10.260.40">
    <property type="entry name" value="lambda repressor-like DNA-binding domains"/>
    <property type="match status" value="1"/>
</dbReference>
<organism evidence="2 3">
    <name type="scientific">Subtercola frigoramans</name>
    <dbReference type="NCBI Taxonomy" id="120298"/>
    <lineage>
        <taxon>Bacteria</taxon>
        <taxon>Bacillati</taxon>
        <taxon>Actinomycetota</taxon>
        <taxon>Actinomycetes</taxon>
        <taxon>Micrococcales</taxon>
        <taxon>Microbacteriaceae</taxon>
        <taxon>Subtercola</taxon>
    </lineage>
</organism>
<comment type="caution">
    <text evidence="2">The sequence shown here is derived from an EMBL/GenBank/DDBJ whole genome shotgun (WGS) entry which is preliminary data.</text>
</comment>
<name>A0ABS2L700_9MICO</name>
<feature type="domain" description="HTH cro/C1-type" evidence="1">
    <location>
        <begin position="14"/>
        <end position="69"/>
    </location>
</feature>
<evidence type="ECO:0000313" key="2">
    <source>
        <dbReference type="EMBL" id="MBM7472505.1"/>
    </source>
</evidence>
<evidence type="ECO:0000259" key="1">
    <source>
        <dbReference type="PROSITE" id="PS50943"/>
    </source>
</evidence>
<reference evidence="2 3" key="1">
    <citation type="submission" date="2021-01" db="EMBL/GenBank/DDBJ databases">
        <title>Sequencing the genomes of 1000 actinobacteria strains.</title>
        <authorList>
            <person name="Klenk H.-P."/>
        </authorList>
    </citation>
    <scope>NUCLEOTIDE SEQUENCE [LARGE SCALE GENOMIC DNA]</scope>
    <source>
        <strain evidence="2 3">DSM 13057</strain>
    </source>
</reference>
<dbReference type="CDD" id="cd00093">
    <property type="entry name" value="HTH_XRE"/>
    <property type="match status" value="1"/>
</dbReference>
<dbReference type="EMBL" id="JAFBBU010000001">
    <property type="protein sequence ID" value="MBM7472505.1"/>
    <property type="molecule type" value="Genomic_DNA"/>
</dbReference>
<dbReference type="SUPFAM" id="SSF47413">
    <property type="entry name" value="lambda repressor-like DNA-binding domains"/>
    <property type="match status" value="1"/>
</dbReference>
<dbReference type="SMART" id="SM00530">
    <property type="entry name" value="HTH_XRE"/>
    <property type="match status" value="1"/>
</dbReference>
<dbReference type="Pfam" id="PF13560">
    <property type="entry name" value="HTH_31"/>
    <property type="match status" value="1"/>
</dbReference>
<proteinExistence type="predicted"/>
<dbReference type="InterPro" id="IPR010982">
    <property type="entry name" value="Lambda_DNA-bd_dom_sf"/>
</dbReference>